<keyword evidence="2" id="KW-1185">Reference proteome</keyword>
<dbReference type="InterPro" id="IPR007061">
    <property type="entry name" value="MST-like"/>
</dbReference>
<dbReference type="SUPFAM" id="SSF109854">
    <property type="entry name" value="DinB/YfiT-like putative metalloenzymes"/>
    <property type="match status" value="1"/>
</dbReference>
<dbReference type="Gene3D" id="1.20.120.450">
    <property type="entry name" value="dinb family like domain"/>
    <property type="match status" value="1"/>
</dbReference>
<evidence type="ECO:0000313" key="2">
    <source>
        <dbReference type="Proteomes" id="UP001064971"/>
    </source>
</evidence>
<organism evidence="1 2">
    <name type="scientific">Deinococcus aetherius</name>
    <dbReference type="NCBI Taxonomy" id="200252"/>
    <lineage>
        <taxon>Bacteria</taxon>
        <taxon>Thermotogati</taxon>
        <taxon>Deinococcota</taxon>
        <taxon>Deinococci</taxon>
        <taxon>Deinococcales</taxon>
        <taxon>Deinococcaceae</taxon>
        <taxon>Deinococcus</taxon>
    </lineage>
</organism>
<dbReference type="Proteomes" id="UP001064971">
    <property type="component" value="Chromosome"/>
</dbReference>
<evidence type="ECO:0000313" key="1">
    <source>
        <dbReference type="EMBL" id="BDP41338.1"/>
    </source>
</evidence>
<protein>
    <recommendedName>
        <fullName evidence="3">DUF664 domain-containing protein</fullName>
    </recommendedName>
</protein>
<dbReference type="Pfam" id="PF04978">
    <property type="entry name" value="MST"/>
    <property type="match status" value="1"/>
</dbReference>
<proteinExistence type="predicted"/>
<accession>A0ABM8AC50</accession>
<gene>
    <name evidence="1" type="ORF">DAETH_13070</name>
</gene>
<name>A0ABM8AC50_9DEIO</name>
<dbReference type="EMBL" id="AP026560">
    <property type="protein sequence ID" value="BDP41338.1"/>
    <property type="molecule type" value="Genomic_DNA"/>
</dbReference>
<dbReference type="RefSeq" id="WP_264777111.1">
    <property type="nucleotide sequence ID" value="NZ_AP026560.1"/>
</dbReference>
<reference evidence="1" key="1">
    <citation type="submission" date="2022-07" db="EMBL/GenBank/DDBJ databases">
        <title>Complete Genome Sequence of the Radioresistant Bacterium Deinococcus aetherius ST0316, Isolated from the Air Dust collected in Lower Stratosphere above Japan.</title>
        <authorList>
            <person name="Satoh K."/>
            <person name="Hagiwara K."/>
            <person name="Katsumata K."/>
            <person name="Kubo A."/>
            <person name="Yokobori S."/>
            <person name="Yamagishi A."/>
            <person name="Oono Y."/>
            <person name="Narumi I."/>
        </authorList>
    </citation>
    <scope>NUCLEOTIDE SEQUENCE</scope>
    <source>
        <strain evidence="1">ST0316</strain>
    </source>
</reference>
<sequence>MTATREDWQRACVIKPPPGYTPHIGVLVAMLHYARLTTLQAVAGLGVEELDATPPGFSNSIGMLLAHIAAVDRVYQRLSFENRDFDEGENALYGGALSLGKEGGRVQGFPLEHYLDELEAARADTLAELARRDDEWLALRLQVPDFDYPNHHWAWFHVMEDEVSHRGQIRVIRKALAGQAG</sequence>
<evidence type="ECO:0008006" key="3">
    <source>
        <dbReference type="Google" id="ProtNLM"/>
    </source>
</evidence>
<dbReference type="InterPro" id="IPR034660">
    <property type="entry name" value="DinB/YfiT-like"/>
</dbReference>